<dbReference type="InterPro" id="IPR016187">
    <property type="entry name" value="CTDL_fold"/>
</dbReference>
<dbReference type="InParanoid" id="E3LGY2"/>
<evidence type="ECO:0000313" key="3">
    <source>
        <dbReference type="Proteomes" id="UP000008281"/>
    </source>
</evidence>
<name>E3LGY2_CAERE</name>
<dbReference type="PANTHER" id="PTHR47753">
    <property type="entry name" value="C-TYPE LECTIN-RELATED"/>
    <property type="match status" value="1"/>
</dbReference>
<dbReference type="SUPFAM" id="SSF56436">
    <property type="entry name" value="C-type lectin-like"/>
    <property type="match status" value="2"/>
</dbReference>
<organism evidence="3">
    <name type="scientific">Caenorhabditis remanei</name>
    <name type="common">Caenorhabditis vulgaris</name>
    <dbReference type="NCBI Taxonomy" id="31234"/>
    <lineage>
        <taxon>Eukaryota</taxon>
        <taxon>Metazoa</taxon>
        <taxon>Ecdysozoa</taxon>
        <taxon>Nematoda</taxon>
        <taxon>Chromadorea</taxon>
        <taxon>Rhabditida</taxon>
        <taxon>Rhabditina</taxon>
        <taxon>Rhabditomorpha</taxon>
        <taxon>Rhabditoidea</taxon>
        <taxon>Rhabditidae</taxon>
        <taxon>Peloderinae</taxon>
        <taxon>Caenorhabditis</taxon>
    </lineage>
</organism>
<dbReference type="PANTHER" id="PTHR47753:SF2">
    <property type="entry name" value="C-TYPE LECTIN DOMAIN-CONTAINING PROTEIN"/>
    <property type="match status" value="1"/>
</dbReference>
<dbReference type="CDD" id="cd00037">
    <property type="entry name" value="CLECT"/>
    <property type="match status" value="1"/>
</dbReference>
<feature type="domain" description="C-type lectin" evidence="1">
    <location>
        <begin position="454"/>
        <end position="622"/>
    </location>
</feature>
<dbReference type="InterPro" id="IPR016186">
    <property type="entry name" value="C-type_lectin-like/link_sf"/>
</dbReference>
<dbReference type="OMA" id="FNKDPTH"/>
<accession>E3LGY2</accession>
<sequence length="633" mass="72801">MSQKITACVPSRNPLKSIAFQALFESKMVMNLLIIWSLLVYTNAQNFDKSFKEMCEFLDGKDSYRQRENISQPMEGDKCTVVFPISFDDKVRMDQMMDSQKTCNFQNSAQRYCEDNVPFHIHGSDFEREPGKLFCDAEASLICKDGWVQMFGRCYQITRQMMNHPDAVKHCGDKKSKIAFMHREALPFRINDYFSGVSQVWLNASEAITNDLIYNVDGGNLLLALDGYRYGLPNIALARVETNEKAMALCEYTPPMNQAESNHLLRRYGEIYYPTLFTEDKAYVRSFSSLQRSSDRMRDHNYCKKVLMPFLQTDSAQSAYPTPEFLELLTKHREPTIIRTSVYSADSSLLNRVSSNCTTSTSKNYGFDRTNSNGSALFTTLTSANIWRKDEPKEQCDGASWSTGIVLSREKGEARLEAMSDARYAPIYCQTNFDTFDYGKCPDKWRPYYRKERGQLWCHRLAVNEKYEPIQESFDGAEKWCKLQGAAVTGFTNAEELALLDDIINKGIWITDNVKDQFRTWLGAKRRPQCDKVLKGKKGFIPEKSHACSRLRVFEWLNGVAQNPPDFEDHWVAPSEPNNWQKNTEGCIELLKGDEMKRWKVKDASKMLNDNDCSQQKYFICGKEAPIKSNSNV</sequence>
<dbReference type="EMBL" id="DS268408">
    <property type="protein sequence ID" value="EFO86254.1"/>
    <property type="molecule type" value="Genomic_DNA"/>
</dbReference>
<protein>
    <recommendedName>
        <fullName evidence="1">C-type lectin domain-containing protein</fullName>
    </recommendedName>
</protein>
<keyword evidence="3" id="KW-1185">Reference proteome</keyword>
<dbReference type="PROSITE" id="PS50041">
    <property type="entry name" value="C_TYPE_LECTIN_2"/>
    <property type="match status" value="1"/>
</dbReference>
<dbReference type="HOGENOM" id="CLU_032076_1_1_1"/>
<dbReference type="InterPro" id="IPR001304">
    <property type="entry name" value="C-type_lectin-like"/>
</dbReference>
<gene>
    <name evidence="2" type="ORF">CRE_02034</name>
</gene>
<dbReference type="Pfam" id="PF00059">
    <property type="entry name" value="Lectin_C"/>
    <property type="match status" value="1"/>
</dbReference>
<dbReference type="OrthoDB" id="5860362at2759"/>
<evidence type="ECO:0000259" key="1">
    <source>
        <dbReference type="PROSITE" id="PS50041"/>
    </source>
</evidence>
<dbReference type="SMART" id="SM00034">
    <property type="entry name" value="CLECT"/>
    <property type="match status" value="2"/>
</dbReference>
<dbReference type="Proteomes" id="UP000008281">
    <property type="component" value="Unassembled WGS sequence"/>
</dbReference>
<reference evidence="2" key="1">
    <citation type="submission" date="2007-07" db="EMBL/GenBank/DDBJ databases">
        <title>PCAP assembly of the Caenorhabditis remanei genome.</title>
        <authorList>
            <consortium name="The Caenorhabditis remanei Sequencing Consortium"/>
            <person name="Wilson R.K."/>
        </authorList>
    </citation>
    <scope>NUCLEOTIDE SEQUENCE [LARGE SCALE GENOMIC DNA]</scope>
    <source>
        <strain evidence="2">PB4641</strain>
    </source>
</reference>
<proteinExistence type="predicted"/>
<dbReference type="eggNOG" id="ENOG502R4S2">
    <property type="taxonomic scope" value="Eukaryota"/>
</dbReference>
<dbReference type="AlphaFoldDB" id="E3LGY2"/>
<dbReference type="Gene3D" id="3.10.100.10">
    <property type="entry name" value="Mannose-Binding Protein A, subunit A"/>
    <property type="match status" value="2"/>
</dbReference>
<evidence type="ECO:0000313" key="2">
    <source>
        <dbReference type="EMBL" id="EFO86254.1"/>
    </source>
</evidence>
<dbReference type="STRING" id="31234.E3LGY2"/>